<dbReference type="AlphaFoldDB" id="A0A1R3IT97"/>
<accession>A0A1R3IT97</accession>
<proteinExistence type="predicted"/>
<protein>
    <submittedName>
        <fullName evidence="1">Uncharacterized protein</fullName>
    </submittedName>
</protein>
<organism evidence="1 2">
    <name type="scientific">Corchorus olitorius</name>
    <dbReference type="NCBI Taxonomy" id="93759"/>
    <lineage>
        <taxon>Eukaryota</taxon>
        <taxon>Viridiplantae</taxon>
        <taxon>Streptophyta</taxon>
        <taxon>Embryophyta</taxon>
        <taxon>Tracheophyta</taxon>
        <taxon>Spermatophyta</taxon>
        <taxon>Magnoliopsida</taxon>
        <taxon>eudicotyledons</taxon>
        <taxon>Gunneridae</taxon>
        <taxon>Pentapetalae</taxon>
        <taxon>rosids</taxon>
        <taxon>malvids</taxon>
        <taxon>Malvales</taxon>
        <taxon>Malvaceae</taxon>
        <taxon>Grewioideae</taxon>
        <taxon>Apeibeae</taxon>
        <taxon>Corchorus</taxon>
    </lineage>
</organism>
<dbReference type="EMBL" id="AWUE01017667">
    <property type="protein sequence ID" value="OMO85795.1"/>
    <property type="molecule type" value="Genomic_DNA"/>
</dbReference>
<keyword evidence="2" id="KW-1185">Reference proteome</keyword>
<name>A0A1R3IT97_9ROSI</name>
<comment type="caution">
    <text evidence="1">The sequence shown here is derived from an EMBL/GenBank/DDBJ whole genome shotgun (WGS) entry which is preliminary data.</text>
</comment>
<gene>
    <name evidence="1" type="ORF">COLO4_21441</name>
</gene>
<reference evidence="2" key="1">
    <citation type="submission" date="2013-09" db="EMBL/GenBank/DDBJ databases">
        <title>Corchorus olitorius genome sequencing.</title>
        <authorList>
            <person name="Alam M."/>
            <person name="Haque M.S."/>
            <person name="Islam M.S."/>
            <person name="Emdad E.M."/>
            <person name="Islam M.M."/>
            <person name="Ahmed B."/>
            <person name="Halim A."/>
            <person name="Hossen Q.M.M."/>
            <person name="Hossain M.Z."/>
            <person name="Ahmed R."/>
            <person name="Khan M.M."/>
            <person name="Islam R."/>
            <person name="Rashid M.M."/>
            <person name="Khan S.A."/>
            <person name="Rahman M.S."/>
            <person name="Alam M."/>
            <person name="Yahiya A.S."/>
            <person name="Khan M.S."/>
            <person name="Azam M.S."/>
            <person name="Haque T."/>
            <person name="Lashkar M.Z.H."/>
            <person name="Akhand A.I."/>
            <person name="Morshed G."/>
            <person name="Roy S."/>
            <person name="Uddin K.S."/>
            <person name="Rabeya T."/>
            <person name="Hossain A.S."/>
            <person name="Chowdhury A."/>
            <person name="Snigdha A.R."/>
            <person name="Mortoza M.S."/>
            <person name="Matin S.A."/>
            <person name="Hoque S.M.E."/>
            <person name="Islam M.K."/>
            <person name="Roy D.K."/>
            <person name="Haider R."/>
            <person name="Moosa M.M."/>
            <person name="Elias S.M."/>
            <person name="Hasan A.M."/>
            <person name="Jahan S."/>
            <person name="Shafiuddin M."/>
            <person name="Mahmood N."/>
            <person name="Shommy N.S."/>
        </authorList>
    </citation>
    <scope>NUCLEOTIDE SEQUENCE [LARGE SCALE GENOMIC DNA]</scope>
    <source>
        <strain evidence="2">cv. O-4</strain>
    </source>
</reference>
<evidence type="ECO:0000313" key="1">
    <source>
        <dbReference type="EMBL" id="OMO85795.1"/>
    </source>
</evidence>
<dbReference type="Proteomes" id="UP000187203">
    <property type="component" value="Unassembled WGS sequence"/>
</dbReference>
<sequence length="220" mass="24750">MGSSGSSSSDSLLLHRDPFIASLADQFTSNNPHFIYLLKSADLEKQAPLKLPPRVAEFLPKKAKIMTLSLLGEHFINGNDPFTMLGPPGTATFFRKRWEENAQRKWHIQPRSAVISCSSSRAFPSDYIRRMAETSEAELILGAKYRVTHKAWLGKWEANKKMFSECRANGIDLPPRQSVDLMRSNPDSMDSIIAAIELKNRLMFEMLEDNNSFAVSLGTD</sequence>
<evidence type="ECO:0000313" key="2">
    <source>
        <dbReference type="Proteomes" id="UP000187203"/>
    </source>
</evidence>